<proteinExistence type="predicted"/>
<dbReference type="EMBL" id="JBEVCJ010000004">
    <property type="protein sequence ID" value="MET1254628.1"/>
    <property type="molecule type" value="Genomic_DNA"/>
</dbReference>
<evidence type="ECO:0000256" key="1">
    <source>
        <dbReference type="SAM" id="Phobius"/>
    </source>
</evidence>
<keyword evidence="1" id="KW-1133">Transmembrane helix</keyword>
<feature type="transmembrane region" description="Helical" evidence="1">
    <location>
        <begin position="6"/>
        <end position="30"/>
    </location>
</feature>
<protein>
    <submittedName>
        <fullName evidence="2">Uncharacterized protein</fullName>
    </submittedName>
</protein>
<keyword evidence="3" id="KW-1185">Reference proteome</keyword>
<evidence type="ECO:0000313" key="3">
    <source>
        <dbReference type="Proteomes" id="UP001548189"/>
    </source>
</evidence>
<dbReference type="RefSeq" id="WP_353874191.1">
    <property type="nucleotide sequence ID" value="NZ_JBEVCJ010000004.1"/>
</dbReference>
<keyword evidence="1" id="KW-0812">Transmembrane</keyword>
<organism evidence="2 3">
    <name type="scientific">Aliikangiella maris</name>
    <dbReference type="NCBI Taxonomy" id="3162458"/>
    <lineage>
        <taxon>Bacteria</taxon>
        <taxon>Pseudomonadati</taxon>
        <taxon>Pseudomonadota</taxon>
        <taxon>Gammaproteobacteria</taxon>
        <taxon>Oceanospirillales</taxon>
        <taxon>Pleioneaceae</taxon>
        <taxon>Aliikangiella</taxon>
    </lineage>
</organism>
<dbReference type="Proteomes" id="UP001548189">
    <property type="component" value="Unassembled WGS sequence"/>
</dbReference>
<accession>A0ABV2BRS3</accession>
<comment type="caution">
    <text evidence="2">The sequence shown here is derived from an EMBL/GenBank/DDBJ whole genome shotgun (WGS) entry which is preliminary data.</text>
</comment>
<name>A0ABV2BRS3_9GAMM</name>
<keyword evidence="1" id="KW-0472">Membrane</keyword>
<reference evidence="2 3" key="1">
    <citation type="submission" date="2024-06" db="EMBL/GenBank/DDBJ databases">
        <authorList>
            <person name="Li F."/>
        </authorList>
    </citation>
    <scope>NUCLEOTIDE SEQUENCE [LARGE SCALE GENOMIC DNA]</scope>
    <source>
        <strain evidence="2 3">GXAS 311</strain>
    </source>
</reference>
<sequence length="164" mass="19130">MFILFYFIFYIAASVLDNLLGSITITLLYVRHEILIQRKQEPLIHHQKSVMQQTFKLAVFPALNIKAIEQYPFTLLELEANFKQQTINSMNEIKSFRYSKSLASQAFCLNASETAEKNYLQIDCHYRGNKWPALVPQPERFTSYPTTNIQITFKLSTLVRATRN</sequence>
<gene>
    <name evidence="2" type="ORF">ABVT43_05770</name>
</gene>
<evidence type="ECO:0000313" key="2">
    <source>
        <dbReference type="EMBL" id="MET1254628.1"/>
    </source>
</evidence>